<evidence type="ECO:0000256" key="7">
    <source>
        <dbReference type="SAM" id="SignalP"/>
    </source>
</evidence>
<evidence type="ECO:0000256" key="2">
    <source>
        <dbReference type="ARBA" id="ARBA00023136"/>
    </source>
</evidence>
<dbReference type="HAMAP" id="MF_01186">
    <property type="entry name" value="LPS_assembly_LptE"/>
    <property type="match status" value="1"/>
</dbReference>
<keyword evidence="2 6" id="KW-0472">Membrane</keyword>
<reference evidence="8" key="1">
    <citation type="submission" date="2020-09" db="EMBL/GenBank/DDBJ databases">
        <title>A novel bacterium of genus Neiella, isolated from South China Sea.</title>
        <authorList>
            <person name="Huang H."/>
            <person name="Mo K."/>
            <person name="Hu Y."/>
        </authorList>
    </citation>
    <scope>NUCLEOTIDE SEQUENCE</scope>
    <source>
        <strain evidence="8">HB171785</strain>
    </source>
</reference>
<comment type="subcellular location">
    <subcellularLocation>
        <location evidence="6">Cell outer membrane</location>
        <topology evidence="6">Lipid-anchor</topology>
    </subcellularLocation>
</comment>
<dbReference type="GO" id="GO:0015920">
    <property type="term" value="P:lipopolysaccharide transport"/>
    <property type="evidence" value="ECO:0007669"/>
    <property type="project" value="TreeGrafter"/>
</dbReference>
<feature type="chain" id="PRO_5035235512" description="LPS-assembly lipoprotein LptE" evidence="7">
    <location>
        <begin position="24"/>
        <end position="159"/>
    </location>
</feature>
<comment type="subunit">
    <text evidence="6">Component of the lipopolysaccharide transport and assembly complex. Interacts with LptD.</text>
</comment>
<evidence type="ECO:0000256" key="3">
    <source>
        <dbReference type="ARBA" id="ARBA00023139"/>
    </source>
</evidence>
<comment type="function">
    <text evidence="6">Together with LptD, is involved in the assembly of lipopolysaccharide (LPS) at the surface of the outer membrane. Required for the proper assembly of LptD. Binds LPS and may serve as the LPS recognition site at the outer membrane.</text>
</comment>
<sequence>MLKRWLFPLVLCTLLSACGFQLRGSYTLPDQFQQLHLQVQDPYAAISREVSKRFKASGIVLLDVASDQAPIVILGKDKLERTNLSVYPDGQVAEYRLVYKLNVNVIQPDQKPQKLALQVQRDYLDDPRQALAKRREREILLQEMREQISFQLLAQLSSL</sequence>
<name>A0A8J6UM25_9GAMM</name>
<keyword evidence="4 6" id="KW-0998">Cell outer membrane</keyword>
<dbReference type="PANTHER" id="PTHR38098">
    <property type="entry name" value="LPS-ASSEMBLY LIPOPROTEIN LPTE"/>
    <property type="match status" value="1"/>
</dbReference>
<keyword evidence="9" id="KW-1185">Reference proteome</keyword>
<evidence type="ECO:0000256" key="5">
    <source>
        <dbReference type="ARBA" id="ARBA00023288"/>
    </source>
</evidence>
<dbReference type="GO" id="GO:0009279">
    <property type="term" value="C:cell outer membrane"/>
    <property type="evidence" value="ECO:0007669"/>
    <property type="project" value="UniProtKB-SubCell"/>
</dbReference>
<evidence type="ECO:0000313" key="9">
    <source>
        <dbReference type="Proteomes" id="UP000638014"/>
    </source>
</evidence>
<comment type="caution">
    <text evidence="8">The sequence shown here is derived from an EMBL/GenBank/DDBJ whole genome shotgun (WGS) entry which is preliminary data.</text>
</comment>
<dbReference type="PANTHER" id="PTHR38098:SF1">
    <property type="entry name" value="LPS-ASSEMBLY LIPOPROTEIN LPTE"/>
    <property type="match status" value="1"/>
</dbReference>
<dbReference type="RefSeq" id="WP_191144864.1">
    <property type="nucleotide sequence ID" value="NZ_JACXAF010000012.1"/>
</dbReference>
<feature type="signal peptide" evidence="7">
    <location>
        <begin position="1"/>
        <end position="23"/>
    </location>
</feature>
<evidence type="ECO:0000256" key="6">
    <source>
        <dbReference type="HAMAP-Rule" id="MF_01186"/>
    </source>
</evidence>
<dbReference type="Gene3D" id="3.30.160.150">
    <property type="entry name" value="Lipoprotein like domain"/>
    <property type="match status" value="1"/>
</dbReference>
<gene>
    <name evidence="6" type="primary">lptE</name>
    <name evidence="8" type="ORF">IC617_10010</name>
</gene>
<evidence type="ECO:0000256" key="4">
    <source>
        <dbReference type="ARBA" id="ARBA00023237"/>
    </source>
</evidence>
<organism evidence="8 9">
    <name type="scientific">Neiella litorisoli</name>
    <dbReference type="NCBI Taxonomy" id="2771431"/>
    <lineage>
        <taxon>Bacteria</taxon>
        <taxon>Pseudomonadati</taxon>
        <taxon>Pseudomonadota</taxon>
        <taxon>Gammaproteobacteria</taxon>
        <taxon>Alteromonadales</taxon>
        <taxon>Echinimonadaceae</taxon>
        <taxon>Neiella</taxon>
    </lineage>
</organism>
<dbReference type="Pfam" id="PF04390">
    <property type="entry name" value="LptE"/>
    <property type="match status" value="1"/>
</dbReference>
<accession>A0A8J6UM25</accession>
<dbReference type="EMBL" id="JACXAF010000012">
    <property type="protein sequence ID" value="MBD1389760.1"/>
    <property type="molecule type" value="Genomic_DNA"/>
</dbReference>
<dbReference type="GO" id="GO:1990351">
    <property type="term" value="C:transporter complex"/>
    <property type="evidence" value="ECO:0007669"/>
    <property type="project" value="TreeGrafter"/>
</dbReference>
<keyword evidence="5 6" id="KW-0449">Lipoprotein</keyword>
<keyword evidence="1 6" id="KW-0732">Signal</keyword>
<dbReference type="AlphaFoldDB" id="A0A8J6UM25"/>
<dbReference type="InterPro" id="IPR007485">
    <property type="entry name" value="LPS_assembly_LptE"/>
</dbReference>
<evidence type="ECO:0000256" key="1">
    <source>
        <dbReference type="ARBA" id="ARBA00022729"/>
    </source>
</evidence>
<dbReference type="GO" id="GO:0043165">
    <property type="term" value="P:Gram-negative-bacterium-type cell outer membrane assembly"/>
    <property type="evidence" value="ECO:0007669"/>
    <property type="project" value="UniProtKB-UniRule"/>
</dbReference>
<evidence type="ECO:0000313" key="8">
    <source>
        <dbReference type="EMBL" id="MBD1389760.1"/>
    </source>
</evidence>
<keyword evidence="3 6" id="KW-0564">Palmitate</keyword>
<protein>
    <recommendedName>
        <fullName evidence="6">LPS-assembly lipoprotein LptE</fullName>
    </recommendedName>
</protein>
<dbReference type="PROSITE" id="PS51257">
    <property type="entry name" value="PROKAR_LIPOPROTEIN"/>
    <property type="match status" value="1"/>
</dbReference>
<comment type="similarity">
    <text evidence="6">Belongs to the LptE lipoprotein family.</text>
</comment>
<dbReference type="Proteomes" id="UP000638014">
    <property type="component" value="Unassembled WGS sequence"/>
</dbReference>
<proteinExistence type="inferred from homology"/>
<dbReference type="GO" id="GO:0001530">
    <property type="term" value="F:lipopolysaccharide binding"/>
    <property type="evidence" value="ECO:0007669"/>
    <property type="project" value="TreeGrafter"/>
</dbReference>